<dbReference type="Pfam" id="PF13499">
    <property type="entry name" value="EF-hand_7"/>
    <property type="match status" value="1"/>
</dbReference>
<dbReference type="EMBL" id="OY660864">
    <property type="protein sequence ID" value="CAJ1049604.1"/>
    <property type="molecule type" value="Genomic_DNA"/>
</dbReference>
<evidence type="ECO:0000256" key="2">
    <source>
        <dbReference type="ARBA" id="ARBA00014954"/>
    </source>
</evidence>
<organism evidence="13 14">
    <name type="scientific">Xyrichtys novacula</name>
    <name type="common">Pearly razorfish</name>
    <name type="synonym">Hemipteronotus novacula</name>
    <dbReference type="NCBI Taxonomy" id="13765"/>
    <lineage>
        <taxon>Eukaryota</taxon>
        <taxon>Metazoa</taxon>
        <taxon>Chordata</taxon>
        <taxon>Craniata</taxon>
        <taxon>Vertebrata</taxon>
        <taxon>Euteleostomi</taxon>
        <taxon>Actinopterygii</taxon>
        <taxon>Neopterygii</taxon>
        <taxon>Teleostei</taxon>
        <taxon>Neoteleostei</taxon>
        <taxon>Acanthomorphata</taxon>
        <taxon>Eupercaria</taxon>
        <taxon>Labriformes</taxon>
        <taxon>Labridae</taxon>
        <taxon>Xyrichtys</taxon>
    </lineage>
</organism>
<evidence type="ECO:0000256" key="8">
    <source>
        <dbReference type="ARBA" id="ARBA00023288"/>
    </source>
</evidence>
<evidence type="ECO:0000256" key="4">
    <source>
        <dbReference type="ARBA" id="ARBA00022707"/>
    </source>
</evidence>
<dbReference type="PANTHER" id="PTHR23055">
    <property type="entry name" value="CALCIUM BINDING PROTEINS"/>
    <property type="match status" value="1"/>
</dbReference>
<evidence type="ECO:0000259" key="12">
    <source>
        <dbReference type="PROSITE" id="PS50222"/>
    </source>
</evidence>
<keyword evidence="4" id="KW-0519">Myristate</keyword>
<dbReference type="InterPro" id="IPR011992">
    <property type="entry name" value="EF-hand-dom_pair"/>
</dbReference>
<comment type="similarity">
    <text evidence="1">Belongs to the recoverin family.</text>
</comment>
<dbReference type="SUPFAM" id="SSF47473">
    <property type="entry name" value="EF-hand"/>
    <property type="match status" value="1"/>
</dbReference>
<dbReference type="Proteomes" id="UP001178508">
    <property type="component" value="Chromosome 1"/>
</dbReference>
<dbReference type="Gene3D" id="1.10.238.10">
    <property type="entry name" value="EF-hand"/>
    <property type="match status" value="2"/>
</dbReference>
<feature type="domain" description="EF-hand" evidence="12">
    <location>
        <begin position="86"/>
        <end position="121"/>
    </location>
</feature>
<dbReference type="AlphaFoldDB" id="A0AAV1ELN6"/>
<evidence type="ECO:0000256" key="7">
    <source>
        <dbReference type="ARBA" id="ARBA00022837"/>
    </source>
</evidence>
<reference evidence="13" key="1">
    <citation type="submission" date="2023-08" db="EMBL/GenBank/DDBJ databases">
        <authorList>
            <person name="Alioto T."/>
            <person name="Alioto T."/>
            <person name="Gomez Garrido J."/>
        </authorList>
    </citation>
    <scope>NUCLEOTIDE SEQUENCE</scope>
</reference>
<sequence>MGQTQQTENSEEIDVKMIQDMYKKFVMECPSGRLFLHEFKRFFGVDPTGEASEYAENMFRAFDKNGDNTIDFLEFVAALNLVFRGDLDHKLRWSFKVYDQDNNGSVDRDELRAIVNSIYKIKRGQKMDTPDGQMTVDQIVDRIFQAVDTDGDGQITVEEFIRGAKQDPWLLNMLKLDIKPTIWMMEQRRKSAHF</sequence>
<dbReference type="SMART" id="SM00054">
    <property type="entry name" value="EFh"/>
    <property type="match status" value="3"/>
</dbReference>
<evidence type="ECO:0000313" key="13">
    <source>
        <dbReference type="EMBL" id="CAJ1049604.1"/>
    </source>
</evidence>
<feature type="domain" description="EF-hand" evidence="12">
    <location>
        <begin position="135"/>
        <end position="170"/>
    </location>
</feature>
<accession>A0AAV1ELN6</accession>
<dbReference type="FunFam" id="1.10.238.10:FF:000009">
    <property type="entry name" value="Visinin-like protein 1"/>
    <property type="match status" value="1"/>
</dbReference>
<dbReference type="Pfam" id="PF00036">
    <property type="entry name" value="EF-hand_1"/>
    <property type="match status" value="1"/>
</dbReference>
<dbReference type="PROSITE" id="PS50222">
    <property type="entry name" value="EF_HAND_2"/>
    <property type="match status" value="3"/>
</dbReference>
<keyword evidence="3" id="KW-0716">Sensory transduction</keyword>
<evidence type="ECO:0000256" key="1">
    <source>
        <dbReference type="ARBA" id="ARBA00006049"/>
    </source>
</evidence>
<dbReference type="GO" id="GO:0120199">
    <property type="term" value="C:cone photoreceptor outer segment"/>
    <property type="evidence" value="ECO:0007669"/>
    <property type="project" value="TreeGrafter"/>
</dbReference>
<name>A0AAV1ELN6_XYRNO</name>
<dbReference type="PRINTS" id="PR00450">
    <property type="entry name" value="RECOVERIN"/>
</dbReference>
<dbReference type="CDD" id="cd00051">
    <property type="entry name" value="EFh"/>
    <property type="match status" value="2"/>
</dbReference>
<protein>
    <recommendedName>
        <fullName evidence="2">Guanylyl cyclase-activating protein 2</fullName>
    </recommendedName>
    <alternativeName>
        <fullName evidence="10">Guanylate cyclase activator 1B</fullName>
    </alternativeName>
</protein>
<keyword evidence="14" id="KW-1185">Reference proteome</keyword>
<feature type="domain" description="EF-hand" evidence="12">
    <location>
        <begin position="50"/>
        <end position="85"/>
    </location>
</feature>
<evidence type="ECO:0000256" key="3">
    <source>
        <dbReference type="ARBA" id="ARBA00022606"/>
    </source>
</evidence>
<dbReference type="GO" id="GO:0007601">
    <property type="term" value="P:visual perception"/>
    <property type="evidence" value="ECO:0007669"/>
    <property type="project" value="UniProtKB-KW"/>
</dbReference>
<evidence type="ECO:0000313" key="14">
    <source>
        <dbReference type="Proteomes" id="UP001178508"/>
    </source>
</evidence>
<dbReference type="InterPro" id="IPR002048">
    <property type="entry name" value="EF_hand_dom"/>
</dbReference>
<dbReference type="GO" id="GO:0001917">
    <property type="term" value="C:photoreceptor inner segment"/>
    <property type="evidence" value="ECO:0007669"/>
    <property type="project" value="TreeGrafter"/>
</dbReference>
<dbReference type="GO" id="GO:0005509">
    <property type="term" value="F:calcium ion binding"/>
    <property type="evidence" value="ECO:0007669"/>
    <property type="project" value="InterPro"/>
</dbReference>
<evidence type="ECO:0000256" key="9">
    <source>
        <dbReference type="ARBA" id="ARBA00023305"/>
    </source>
</evidence>
<dbReference type="InterPro" id="IPR028846">
    <property type="entry name" value="Recoverin"/>
</dbReference>
<comment type="function">
    <text evidence="11">May be involved in the calcium-dependent regulation of rhodopsin phosphorylation. Binds three calcium ions.</text>
</comment>
<evidence type="ECO:0000256" key="10">
    <source>
        <dbReference type="ARBA" id="ARBA00033142"/>
    </source>
</evidence>
<gene>
    <name evidence="13" type="ORF">XNOV1_A031946</name>
</gene>
<keyword evidence="5" id="KW-0479">Metal-binding</keyword>
<evidence type="ECO:0000256" key="6">
    <source>
        <dbReference type="ARBA" id="ARBA00022737"/>
    </source>
</evidence>
<dbReference type="PANTHER" id="PTHR23055:SF11">
    <property type="entry name" value="GUANYLYL CYCLASE-ACTIVATING PROTEIN 2"/>
    <property type="match status" value="1"/>
</dbReference>
<evidence type="ECO:0000256" key="5">
    <source>
        <dbReference type="ARBA" id="ARBA00022723"/>
    </source>
</evidence>
<keyword evidence="7" id="KW-0106">Calcium</keyword>
<dbReference type="PROSITE" id="PS00018">
    <property type="entry name" value="EF_HAND_1"/>
    <property type="match status" value="3"/>
</dbReference>
<dbReference type="InterPro" id="IPR018247">
    <property type="entry name" value="EF_Hand_1_Ca_BS"/>
</dbReference>
<keyword evidence="6" id="KW-0677">Repeat</keyword>
<keyword evidence="8" id="KW-0449">Lipoprotein</keyword>
<proteinExistence type="inferred from homology"/>
<dbReference type="GO" id="GO:0008048">
    <property type="term" value="F:calcium sensitive guanylate cyclase activator activity"/>
    <property type="evidence" value="ECO:0007669"/>
    <property type="project" value="TreeGrafter"/>
</dbReference>
<keyword evidence="9" id="KW-0844">Vision</keyword>
<evidence type="ECO:0000256" key="11">
    <source>
        <dbReference type="ARBA" id="ARBA00037437"/>
    </source>
</evidence>